<dbReference type="GO" id="GO:0016491">
    <property type="term" value="F:oxidoreductase activity"/>
    <property type="evidence" value="ECO:0000318"/>
    <property type="project" value="GO_Central"/>
</dbReference>
<feature type="region of interest" description="Disordered" evidence="6">
    <location>
        <begin position="1"/>
        <end position="29"/>
    </location>
</feature>
<keyword evidence="3" id="KW-0479">Metal-binding</keyword>
<dbReference type="AlphaFoldDB" id="Q93JA6"/>
<evidence type="ECO:0000256" key="6">
    <source>
        <dbReference type="SAM" id="MobiDB-lite"/>
    </source>
</evidence>
<reference evidence="8 9" key="1">
    <citation type="journal article" date="1996" name="Mol. Microbiol.">
        <title>A set of ordered cosmids and a detailed genetic and physical map for the 8 Mb Streptomyces coelicolor A3(2) chromosome.</title>
        <authorList>
            <person name="Redenbach M."/>
            <person name="Kieser H.M."/>
            <person name="Denapaite D."/>
            <person name="Eichner A."/>
            <person name="Cullum J."/>
            <person name="Kinashi H."/>
            <person name="Hopwood D.A."/>
        </authorList>
    </citation>
    <scope>NUCLEOTIDE SEQUENCE [LARGE SCALE GENOMIC DNA]</scope>
    <source>
        <strain evidence="9">ATCC BAA-471 / A3(2) / M145</strain>
    </source>
</reference>
<evidence type="ECO:0000259" key="7">
    <source>
        <dbReference type="SMART" id="SM00829"/>
    </source>
</evidence>
<dbReference type="CDD" id="cd08255">
    <property type="entry name" value="2-desacetyl-2-hydroxyethyl_bacteriochlorophyllide_like"/>
    <property type="match status" value="1"/>
</dbReference>
<dbReference type="InterPro" id="IPR036291">
    <property type="entry name" value="NAD(P)-bd_dom_sf"/>
</dbReference>
<evidence type="ECO:0000256" key="2">
    <source>
        <dbReference type="ARBA" id="ARBA00008072"/>
    </source>
</evidence>
<sequence>MSSVPSVPSVPPVPPVPPVPSVPSVSSVPPASSVERVVQFTGPRQVEVAEHTRAALPPGHLRVRTRYSGISAGTELTAYRGTNPYLTRTWDPGARLFRDGAPGIEYPVAGWGYSEVGEVVEVSPELAGTPGLPVPGDLVWGIWGHRSEGIVPAERMVGHTLPAGLEPLAGAFARVGAIAYNAVLAGDIHLGEDVAVFGQGVIGLLTTRLARLSGARVTAVDALDGRLETAKHYGARHTLNARTDAVAERVREATGGLGADLAIEISGAYPALHEALRSVAAGGRVVASGFYQGDGIGLRLGDEFHHNRVQLICSQIGGVPPQLSNRWSVERLQQTFLRLVAEGQVDVDSLVSHVVPVADAADAYVLLDERPAEALQVVLEF</sequence>
<keyword evidence="5" id="KW-0560">Oxidoreductase</keyword>
<keyword evidence="4" id="KW-0862">Zinc</keyword>
<dbReference type="PaxDb" id="100226-SCO7490"/>
<comment type="similarity">
    <text evidence="2">Belongs to the zinc-containing alcohol dehydrogenase family.</text>
</comment>
<dbReference type="GO" id="GO:0046872">
    <property type="term" value="F:metal ion binding"/>
    <property type="evidence" value="ECO:0007669"/>
    <property type="project" value="UniProtKB-KW"/>
</dbReference>
<dbReference type="PANTHER" id="PTHR43350">
    <property type="entry name" value="NAD-DEPENDENT ALCOHOL DEHYDROGENASE"/>
    <property type="match status" value="1"/>
</dbReference>
<dbReference type="PATRIC" id="fig|100226.15.peg.7602"/>
<feature type="compositionally biased region" description="Pro residues" evidence="6">
    <location>
        <begin position="8"/>
        <end position="21"/>
    </location>
</feature>
<dbReference type="Pfam" id="PF00107">
    <property type="entry name" value="ADH_zinc_N"/>
    <property type="match status" value="1"/>
</dbReference>
<dbReference type="Proteomes" id="UP000001973">
    <property type="component" value="Chromosome"/>
</dbReference>
<dbReference type="Gene3D" id="3.90.180.10">
    <property type="entry name" value="Medium-chain alcohol dehydrogenases, catalytic domain"/>
    <property type="match status" value="1"/>
</dbReference>
<name>Q93JA6_STRCO</name>
<dbReference type="PhylomeDB" id="Q93JA6"/>
<dbReference type="InterPro" id="IPR013149">
    <property type="entry name" value="ADH-like_C"/>
</dbReference>
<dbReference type="PANTHER" id="PTHR43350:SF19">
    <property type="entry name" value="D-GULOSIDE 3-DEHYDROGENASE"/>
    <property type="match status" value="1"/>
</dbReference>
<dbReference type="SUPFAM" id="SSF50129">
    <property type="entry name" value="GroES-like"/>
    <property type="match status" value="1"/>
</dbReference>
<dbReference type="HOGENOM" id="CLU_026673_9_0_11"/>
<evidence type="ECO:0000256" key="3">
    <source>
        <dbReference type="ARBA" id="ARBA00022723"/>
    </source>
</evidence>
<gene>
    <name evidence="8" type="ordered locus">SCO7490</name>
    <name evidence="8" type="ORF">SCBAC17A6.23</name>
</gene>
<evidence type="ECO:0000256" key="5">
    <source>
        <dbReference type="ARBA" id="ARBA00023002"/>
    </source>
</evidence>
<dbReference type="OrthoDB" id="9781588at2"/>
<evidence type="ECO:0000313" key="9">
    <source>
        <dbReference type="Proteomes" id="UP000001973"/>
    </source>
</evidence>
<protein>
    <submittedName>
        <fullName evidence="8">Oxidoreductase</fullName>
    </submittedName>
</protein>
<dbReference type="SUPFAM" id="SSF51735">
    <property type="entry name" value="NAD(P)-binding Rossmann-fold domains"/>
    <property type="match status" value="1"/>
</dbReference>
<feature type="domain" description="Enoyl reductase (ER)" evidence="7">
    <location>
        <begin position="42"/>
        <end position="379"/>
    </location>
</feature>
<dbReference type="Gene3D" id="3.40.50.720">
    <property type="entry name" value="NAD(P)-binding Rossmann-like Domain"/>
    <property type="match status" value="1"/>
</dbReference>
<reference evidence="8 9" key="2">
    <citation type="journal article" date="2002" name="Nature">
        <title>Complete genome sequence of the model actinomycete Streptomyces coelicolor A3(2).</title>
        <authorList>
            <person name="Bentley S.D."/>
            <person name="Chater K.F."/>
            <person name="Cerdeno-Tarraga A.M."/>
            <person name="Challis G.L."/>
            <person name="Thomson N.R."/>
            <person name="James K.D."/>
            <person name="Harris D.E."/>
            <person name="Quail M.A."/>
            <person name="Kieser H."/>
            <person name="Harper D."/>
            <person name="Bateman A."/>
            <person name="Brown S."/>
            <person name="Chandra G."/>
            <person name="Chen C.W."/>
            <person name="Collins M."/>
            <person name="Cronin A."/>
            <person name="Fraser A."/>
            <person name="Goble A."/>
            <person name="Hidalgo J."/>
            <person name="Hornsby T."/>
            <person name="Howarth S."/>
            <person name="Huang C.H."/>
            <person name="Kieser T."/>
            <person name="Larke L."/>
            <person name="Murphy L."/>
            <person name="Oliver K."/>
            <person name="O'Neil S."/>
            <person name="Rabbinowitsch E."/>
            <person name="Rajandream M.A."/>
            <person name="Rutherford K."/>
            <person name="Rutter S."/>
            <person name="Seeger K."/>
            <person name="Saunders D."/>
            <person name="Sharp S."/>
            <person name="Squares R."/>
            <person name="Squares S."/>
            <person name="Taylor K."/>
            <person name="Warren T."/>
            <person name="Wietzorrek A."/>
            <person name="Woodward J."/>
            <person name="Barrell B.G."/>
            <person name="Parkhill J."/>
            <person name="Hopwood D.A."/>
        </authorList>
    </citation>
    <scope>NUCLEOTIDE SEQUENCE [LARGE SCALE GENOMIC DNA]</scope>
    <source>
        <strain evidence="9">ATCC BAA-471 / A3(2) / M145</strain>
    </source>
</reference>
<dbReference type="EMBL" id="AL939131">
    <property type="protein sequence ID" value="CAC44668.1"/>
    <property type="molecule type" value="Genomic_DNA"/>
</dbReference>
<organism evidence="8 9">
    <name type="scientific">Streptomyces coelicolor (strain ATCC BAA-471 / A3(2) / M145)</name>
    <dbReference type="NCBI Taxonomy" id="100226"/>
    <lineage>
        <taxon>Bacteria</taxon>
        <taxon>Bacillati</taxon>
        <taxon>Actinomycetota</taxon>
        <taxon>Actinomycetes</taxon>
        <taxon>Kitasatosporales</taxon>
        <taxon>Streptomycetaceae</taxon>
        <taxon>Streptomyces</taxon>
        <taxon>Streptomyces albidoflavus group</taxon>
    </lineage>
</organism>
<comment type="cofactor">
    <cofactor evidence="1">
        <name>Zn(2+)</name>
        <dbReference type="ChEBI" id="CHEBI:29105"/>
    </cofactor>
</comment>
<accession>Q93JA6</accession>
<evidence type="ECO:0000256" key="4">
    <source>
        <dbReference type="ARBA" id="ARBA00022833"/>
    </source>
</evidence>
<evidence type="ECO:0000313" key="8">
    <source>
        <dbReference type="EMBL" id="CAC44668.1"/>
    </source>
</evidence>
<dbReference type="eggNOG" id="COG1063">
    <property type="taxonomic scope" value="Bacteria"/>
</dbReference>
<keyword evidence="9" id="KW-1185">Reference proteome</keyword>
<dbReference type="SMART" id="SM00829">
    <property type="entry name" value="PKS_ER"/>
    <property type="match status" value="1"/>
</dbReference>
<dbReference type="STRING" id="100226.gene:17765150"/>
<dbReference type="InParanoid" id="Q93JA6"/>
<dbReference type="KEGG" id="sco:SCO7490"/>
<dbReference type="EMBL" id="AL645882">
    <property type="protein sequence ID" value="CAC44668.1"/>
    <property type="molecule type" value="Genomic_DNA"/>
</dbReference>
<proteinExistence type="inferred from homology"/>
<dbReference type="InterPro" id="IPR020843">
    <property type="entry name" value="ER"/>
</dbReference>
<dbReference type="InterPro" id="IPR011032">
    <property type="entry name" value="GroES-like_sf"/>
</dbReference>
<evidence type="ECO:0000256" key="1">
    <source>
        <dbReference type="ARBA" id="ARBA00001947"/>
    </source>
</evidence>